<evidence type="ECO:0000256" key="2">
    <source>
        <dbReference type="ARBA" id="ARBA00023002"/>
    </source>
</evidence>
<evidence type="ECO:0000313" key="5">
    <source>
        <dbReference type="Proteomes" id="UP001208567"/>
    </source>
</evidence>
<evidence type="ECO:0000313" key="4">
    <source>
        <dbReference type="EMBL" id="GLC31631.1"/>
    </source>
</evidence>
<sequence>MKTLFDKTVLKGMKMKNRFVRAGLYLALAGEKGRLTPEIFKIYEELAKGGVGTIITGYSYIREEDQPNTNMVGIYDDSSIEDFKKFTNMIHQYDTNVILQIASGGSLTYAPIGGRKILGPSAVENQTTKITPRAVTKHEIKELAKSYAEAALRAKRAGFDGVEIHTAHGYLLSQFLCPYYNRRTDEYGGSIENRSRILFDVYNQVRKAVGERFPIFFKINSSDYMENGLTIEDSLYVAEALAKLGADAIDVSGGNESSTEAIENNLTTARTGIYNSTEKESYFKDYAIELAKRISIPVILVGGNRHIEVMEELLNKNNIEYFAVGRPLTCEPDLINRWASGDIRKPKCISCNKCYYTPGKRCIIR</sequence>
<keyword evidence="1" id="KW-0285">Flavoprotein</keyword>
<keyword evidence="5" id="KW-1185">Reference proteome</keyword>
<dbReference type="InterPro" id="IPR001155">
    <property type="entry name" value="OxRdtase_FMN_N"/>
</dbReference>
<dbReference type="PANTHER" id="PTHR43656:SF2">
    <property type="entry name" value="BINDING OXIDOREDUCTASE, PUTATIVE (AFU_ORTHOLOGUE AFUA_2G08260)-RELATED"/>
    <property type="match status" value="1"/>
</dbReference>
<dbReference type="Pfam" id="PF00724">
    <property type="entry name" value="Oxidored_FMN"/>
    <property type="match status" value="1"/>
</dbReference>
<accession>A0ABQ5N8U7</accession>
<comment type="caution">
    <text evidence="4">The sequence shown here is derived from an EMBL/GenBank/DDBJ whole genome shotgun (WGS) entry which is preliminary data.</text>
</comment>
<dbReference type="RefSeq" id="WP_264850962.1">
    <property type="nucleotide sequence ID" value="NZ_BRXR01000001.1"/>
</dbReference>
<dbReference type="Proteomes" id="UP001208567">
    <property type="component" value="Unassembled WGS sequence"/>
</dbReference>
<dbReference type="Gene3D" id="3.20.20.70">
    <property type="entry name" value="Aldolase class I"/>
    <property type="match status" value="1"/>
</dbReference>
<name>A0ABQ5N8U7_9CLOT</name>
<dbReference type="EMBL" id="BRXR01000001">
    <property type="protein sequence ID" value="GLC31631.1"/>
    <property type="molecule type" value="Genomic_DNA"/>
</dbReference>
<dbReference type="InterPro" id="IPR013785">
    <property type="entry name" value="Aldolase_TIM"/>
</dbReference>
<dbReference type="CDD" id="cd02803">
    <property type="entry name" value="OYE_like_FMN_family"/>
    <property type="match status" value="1"/>
</dbReference>
<proteinExistence type="predicted"/>
<organism evidence="4 5">
    <name type="scientific">Clostridium omnivorum</name>
    <dbReference type="NCBI Taxonomy" id="1604902"/>
    <lineage>
        <taxon>Bacteria</taxon>
        <taxon>Bacillati</taxon>
        <taxon>Bacillota</taxon>
        <taxon>Clostridia</taxon>
        <taxon>Eubacteriales</taxon>
        <taxon>Clostridiaceae</taxon>
        <taxon>Clostridium</taxon>
    </lineage>
</organism>
<evidence type="ECO:0000259" key="3">
    <source>
        <dbReference type="Pfam" id="PF00724"/>
    </source>
</evidence>
<keyword evidence="2" id="KW-0560">Oxidoreductase</keyword>
<dbReference type="SUPFAM" id="SSF51395">
    <property type="entry name" value="FMN-linked oxidoreductases"/>
    <property type="match status" value="1"/>
</dbReference>
<evidence type="ECO:0000256" key="1">
    <source>
        <dbReference type="ARBA" id="ARBA00022630"/>
    </source>
</evidence>
<feature type="domain" description="NADH:flavin oxidoreductase/NADH oxidase N-terminal" evidence="3">
    <location>
        <begin position="4"/>
        <end position="340"/>
    </location>
</feature>
<protein>
    <submittedName>
        <fullName evidence="4">Oxidoreductase</fullName>
    </submittedName>
</protein>
<dbReference type="InterPro" id="IPR051799">
    <property type="entry name" value="NADH_flavin_oxidoreductase"/>
</dbReference>
<dbReference type="PANTHER" id="PTHR43656">
    <property type="entry name" value="BINDING OXIDOREDUCTASE, PUTATIVE (AFU_ORTHOLOGUE AFUA_2G08260)-RELATED"/>
    <property type="match status" value="1"/>
</dbReference>
<reference evidence="4 5" key="1">
    <citation type="journal article" date="2024" name="Int. J. Syst. Evol. Microbiol.">
        <title>Clostridium omnivorum sp. nov., isolated from anoxic soil under the treatment of reductive soil disinfestation.</title>
        <authorList>
            <person name="Ueki A."/>
            <person name="Tonouchi A."/>
            <person name="Kaku N."/>
            <person name="Honma S."/>
            <person name="Ueki K."/>
        </authorList>
    </citation>
    <scope>NUCLEOTIDE SEQUENCE [LARGE SCALE GENOMIC DNA]</scope>
    <source>
        <strain evidence="4 5">E14</strain>
    </source>
</reference>
<gene>
    <name evidence="4" type="ORF">bsdE14_30410</name>
</gene>